<comment type="caution">
    <text evidence="1">The sequence shown here is derived from an EMBL/GenBank/DDBJ whole genome shotgun (WGS) entry which is preliminary data.</text>
</comment>
<accession>A0A2A7HUF1</accession>
<dbReference type="GO" id="GO:0016740">
    <property type="term" value="F:transferase activity"/>
    <property type="evidence" value="ECO:0007669"/>
    <property type="project" value="UniProtKB-KW"/>
</dbReference>
<organism evidence="1 2">
    <name type="scientific">Bacillus cereus</name>
    <dbReference type="NCBI Taxonomy" id="1396"/>
    <lineage>
        <taxon>Bacteria</taxon>
        <taxon>Bacillati</taxon>
        <taxon>Bacillota</taxon>
        <taxon>Bacilli</taxon>
        <taxon>Bacillales</taxon>
        <taxon>Bacillaceae</taxon>
        <taxon>Bacillus</taxon>
        <taxon>Bacillus cereus group</taxon>
    </lineage>
</organism>
<evidence type="ECO:0000313" key="1">
    <source>
        <dbReference type="EMBL" id="PEC20672.1"/>
    </source>
</evidence>
<dbReference type="EMBL" id="NVLK01000038">
    <property type="protein sequence ID" value="PEC20672.1"/>
    <property type="molecule type" value="Genomic_DNA"/>
</dbReference>
<gene>
    <name evidence="1" type="ORF">COM96_18225</name>
</gene>
<dbReference type="Proteomes" id="UP000220006">
    <property type="component" value="Unassembled WGS sequence"/>
</dbReference>
<proteinExistence type="predicted"/>
<protein>
    <submittedName>
        <fullName evidence="1">N-acetyltransferase</fullName>
    </submittedName>
</protein>
<evidence type="ECO:0000313" key="2">
    <source>
        <dbReference type="Proteomes" id="UP000220006"/>
    </source>
</evidence>
<dbReference type="Gene3D" id="3.40.630.30">
    <property type="match status" value="1"/>
</dbReference>
<reference evidence="1 2" key="1">
    <citation type="submission" date="2017-09" db="EMBL/GenBank/DDBJ databases">
        <title>Large-scale bioinformatics analysis of Bacillus genomes uncovers conserved roles of natural products in bacterial physiology.</title>
        <authorList>
            <consortium name="Agbiome Team Llc"/>
            <person name="Bleich R.M."/>
            <person name="Grubbs K.J."/>
            <person name="Santa Maria K.C."/>
            <person name="Allen S.E."/>
            <person name="Farag S."/>
            <person name="Shank E.A."/>
            <person name="Bowers A."/>
        </authorList>
    </citation>
    <scope>NUCLEOTIDE SEQUENCE [LARGE SCALE GENOMIC DNA]</scope>
    <source>
        <strain evidence="1 2">AFS096845</strain>
    </source>
</reference>
<dbReference type="RefSeq" id="WP_097904964.1">
    <property type="nucleotide sequence ID" value="NZ_NVLK01000038.1"/>
</dbReference>
<dbReference type="InterPro" id="IPR016181">
    <property type="entry name" value="Acyl_CoA_acyltransferase"/>
</dbReference>
<keyword evidence="1" id="KW-0808">Transferase</keyword>
<dbReference type="SUPFAM" id="SSF55729">
    <property type="entry name" value="Acyl-CoA N-acyltransferases (Nat)"/>
    <property type="match status" value="1"/>
</dbReference>
<dbReference type="AlphaFoldDB" id="A0A2A7HUF1"/>
<name>A0A2A7HUF1_BACCE</name>
<sequence length="231" mass="26267">MTVLYEGALKQNNEPFHVTLLSREHIEQILSLQNVVVEALEDKGRLQPLSQEEFQYILEGNGMMIGAFIKNELIAFRALLVPPIDDEHLGLDIGLSESELHRVIYQEISNVHPDCRGNGMQKILANVIMDELQKEDGKYDYVCCTVAPFNIPSLKDKFAQGMEIAALKEKYGGSMRYVFVKELRKNIERDWSDVKSVPMSDASGQQALLSEGYRGYEMEKTDDTFIVKFGR</sequence>